<evidence type="ECO:0000256" key="4">
    <source>
        <dbReference type="ARBA" id="ARBA00022989"/>
    </source>
</evidence>
<proteinExistence type="inferred from homology"/>
<dbReference type="InterPro" id="IPR051401">
    <property type="entry name" value="GtrA_CellWall_Glycosyl"/>
</dbReference>
<sequence>MRLQSSAKRLLQQPSDSVAVQAFRFTLVGLVAFAIDYSLLMVAVLSWQWNYLASAAIAYTTGLTVNYLLCVRWVFAQRRFQNAQREFALFFVIGIAGLALTELILWVGKELLGQDIALAKLAALVAVAIWNFSLRKIVLFSKGSPFAATQSDLATSPS</sequence>
<evidence type="ECO:0000256" key="6">
    <source>
        <dbReference type="SAM" id="Phobius"/>
    </source>
</evidence>
<feature type="transmembrane region" description="Helical" evidence="6">
    <location>
        <begin position="21"/>
        <end position="45"/>
    </location>
</feature>
<dbReference type="InterPro" id="IPR007267">
    <property type="entry name" value="GtrA_DPMS_TM"/>
</dbReference>
<evidence type="ECO:0000259" key="7">
    <source>
        <dbReference type="Pfam" id="PF04138"/>
    </source>
</evidence>
<comment type="subcellular location">
    <subcellularLocation>
        <location evidence="1">Membrane</location>
        <topology evidence="1">Multi-pass membrane protein</topology>
    </subcellularLocation>
</comment>
<feature type="transmembrane region" description="Helical" evidence="6">
    <location>
        <begin position="87"/>
        <end position="106"/>
    </location>
</feature>
<evidence type="ECO:0000313" key="9">
    <source>
        <dbReference type="Proteomes" id="UP001155241"/>
    </source>
</evidence>
<reference evidence="8" key="1">
    <citation type="submission" date="2022-06" db="EMBL/GenBank/DDBJ databases">
        <title>Aeoliella straminimaris, a novel planctomycete from sediments.</title>
        <authorList>
            <person name="Vitorino I.R."/>
            <person name="Lage O.M."/>
        </authorList>
    </citation>
    <scope>NUCLEOTIDE SEQUENCE</scope>
    <source>
        <strain evidence="8">ICT_H6.2</strain>
    </source>
</reference>
<dbReference type="RefSeq" id="WP_252854070.1">
    <property type="nucleotide sequence ID" value="NZ_JAMXLR010000062.1"/>
</dbReference>
<evidence type="ECO:0000256" key="5">
    <source>
        <dbReference type="ARBA" id="ARBA00023136"/>
    </source>
</evidence>
<keyword evidence="3 6" id="KW-0812">Transmembrane</keyword>
<gene>
    <name evidence="8" type="ORF">NG895_18810</name>
</gene>
<keyword evidence="9" id="KW-1185">Reference proteome</keyword>
<feature type="transmembrane region" description="Helical" evidence="6">
    <location>
        <begin position="51"/>
        <end position="75"/>
    </location>
</feature>
<dbReference type="EMBL" id="JAMXLR010000062">
    <property type="protein sequence ID" value="MCO6045955.1"/>
    <property type="molecule type" value="Genomic_DNA"/>
</dbReference>
<dbReference type="AlphaFoldDB" id="A0A9X2JHE0"/>
<evidence type="ECO:0000256" key="3">
    <source>
        <dbReference type="ARBA" id="ARBA00022692"/>
    </source>
</evidence>
<dbReference type="Proteomes" id="UP001155241">
    <property type="component" value="Unassembled WGS sequence"/>
</dbReference>
<dbReference type="Pfam" id="PF04138">
    <property type="entry name" value="GtrA_DPMS_TM"/>
    <property type="match status" value="1"/>
</dbReference>
<dbReference type="GO" id="GO:0005886">
    <property type="term" value="C:plasma membrane"/>
    <property type="evidence" value="ECO:0007669"/>
    <property type="project" value="TreeGrafter"/>
</dbReference>
<organism evidence="8 9">
    <name type="scientific">Aeoliella straminimaris</name>
    <dbReference type="NCBI Taxonomy" id="2954799"/>
    <lineage>
        <taxon>Bacteria</taxon>
        <taxon>Pseudomonadati</taxon>
        <taxon>Planctomycetota</taxon>
        <taxon>Planctomycetia</taxon>
        <taxon>Pirellulales</taxon>
        <taxon>Lacipirellulaceae</taxon>
        <taxon>Aeoliella</taxon>
    </lineage>
</organism>
<feature type="transmembrane region" description="Helical" evidence="6">
    <location>
        <begin position="112"/>
        <end position="132"/>
    </location>
</feature>
<evidence type="ECO:0000313" key="8">
    <source>
        <dbReference type="EMBL" id="MCO6045955.1"/>
    </source>
</evidence>
<evidence type="ECO:0000256" key="1">
    <source>
        <dbReference type="ARBA" id="ARBA00004141"/>
    </source>
</evidence>
<protein>
    <submittedName>
        <fullName evidence="8">GtrA family protein</fullName>
    </submittedName>
</protein>
<dbReference type="GO" id="GO:0000271">
    <property type="term" value="P:polysaccharide biosynthetic process"/>
    <property type="evidence" value="ECO:0007669"/>
    <property type="project" value="InterPro"/>
</dbReference>
<comment type="caution">
    <text evidence="8">The sequence shown here is derived from an EMBL/GenBank/DDBJ whole genome shotgun (WGS) entry which is preliminary data.</text>
</comment>
<comment type="similarity">
    <text evidence="2">Belongs to the GtrA family.</text>
</comment>
<evidence type="ECO:0000256" key="2">
    <source>
        <dbReference type="ARBA" id="ARBA00009399"/>
    </source>
</evidence>
<feature type="domain" description="GtrA/DPMS transmembrane" evidence="7">
    <location>
        <begin position="24"/>
        <end position="140"/>
    </location>
</feature>
<name>A0A9X2JHE0_9BACT</name>
<dbReference type="PANTHER" id="PTHR38459">
    <property type="entry name" value="PROPHAGE BACTOPRENOL-LINKED GLUCOSE TRANSLOCASE HOMOLOG"/>
    <property type="match status" value="1"/>
</dbReference>
<keyword evidence="4 6" id="KW-1133">Transmembrane helix</keyword>
<dbReference type="PANTHER" id="PTHR38459:SF1">
    <property type="entry name" value="PROPHAGE BACTOPRENOL-LINKED GLUCOSE TRANSLOCASE HOMOLOG"/>
    <property type="match status" value="1"/>
</dbReference>
<keyword evidence="5 6" id="KW-0472">Membrane</keyword>
<accession>A0A9X2JHE0</accession>